<feature type="compositionally biased region" description="Basic and acidic residues" evidence="6">
    <location>
        <begin position="185"/>
        <end position="198"/>
    </location>
</feature>
<evidence type="ECO:0000313" key="8">
    <source>
        <dbReference type="EMBL" id="CCO19838.1"/>
    </source>
</evidence>
<evidence type="ECO:0000256" key="6">
    <source>
        <dbReference type="SAM" id="MobiDB-lite"/>
    </source>
</evidence>
<dbReference type="STRING" id="41875.K8FCT6"/>
<dbReference type="CDD" id="cd00265">
    <property type="entry name" value="MADS_MEF2_like"/>
    <property type="match status" value="1"/>
</dbReference>
<dbReference type="Pfam" id="PF00319">
    <property type="entry name" value="SRF-TF"/>
    <property type="match status" value="1"/>
</dbReference>
<feature type="region of interest" description="Disordered" evidence="6">
    <location>
        <begin position="544"/>
        <end position="566"/>
    </location>
</feature>
<dbReference type="Proteomes" id="UP000198341">
    <property type="component" value="Chromosome 15"/>
</dbReference>
<feature type="compositionally biased region" description="Basic and acidic residues" evidence="6">
    <location>
        <begin position="548"/>
        <end position="561"/>
    </location>
</feature>
<feature type="region of interest" description="Disordered" evidence="6">
    <location>
        <begin position="653"/>
        <end position="705"/>
    </location>
</feature>
<dbReference type="EMBL" id="FO082264">
    <property type="protein sequence ID" value="CCO19838.1"/>
    <property type="molecule type" value="Genomic_DNA"/>
</dbReference>
<reference evidence="8 9" key="1">
    <citation type="submission" date="2011-10" db="EMBL/GenBank/DDBJ databases">
        <authorList>
            <person name="Genoscope - CEA"/>
        </authorList>
    </citation>
    <scope>NUCLEOTIDE SEQUENCE [LARGE SCALE GENOMIC DNA]</scope>
    <source>
        <strain evidence="8 9">RCC 1105</strain>
    </source>
</reference>
<dbReference type="Gene3D" id="3.40.1810.10">
    <property type="entry name" value="Transcription factor, MADS-box"/>
    <property type="match status" value="1"/>
</dbReference>
<dbReference type="RefSeq" id="XP_007508752.1">
    <property type="nucleotide sequence ID" value="XM_007508690.1"/>
</dbReference>
<feature type="compositionally biased region" description="Basic residues" evidence="6">
    <location>
        <begin position="391"/>
        <end position="400"/>
    </location>
</feature>
<dbReference type="PRINTS" id="PR00404">
    <property type="entry name" value="MADSDOMAIN"/>
</dbReference>
<protein>
    <recommendedName>
        <fullName evidence="7">MADS-box domain-containing protein</fullName>
    </recommendedName>
</protein>
<dbReference type="InterPro" id="IPR002100">
    <property type="entry name" value="TF_MADSbox"/>
</dbReference>
<dbReference type="SUPFAM" id="SSF55455">
    <property type="entry name" value="SRF-like"/>
    <property type="match status" value="1"/>
</dbReference>
<dbReference type="GO" id="GO:0000978">
    <property type="term" value="F:RNA polymerase II cis-regulatory region sequence-specific DNA binding"/>
    <property type="evidence" value="ECO:0007669"/>
    <property type="project" value="TreeGrafter"/>
</dbReference>
<dbReference type="eggNOG" id="KOG0014">
    <property type="taxonomic scope" value="Eukaryota"/>
</dbReference>
<feature type="compositionally biased region" description="Acidic residues" evidence="6">
    <location>
        <begin position="162"/>
        <end position="184"/>
    </location>
</feature>
<dbReference type="PANTHER" id="PTHR11945:SF534">
    <property type="entry name" value="MYOCYTE-SPECIFIC ENHANCER FACTOR 2"/>
    <property type="match status" value="1"/>
</dbReference>
<comment type="subcellular location">
    <subcellularLocation>
        <location evidence="1">Nucleus</location>
    </subcellularLocation>
</comment>
<feature type="region of interest" description="Disordered" evidence="6">
    <location>
        <begin position="373"/>
        <end position="407"/>
    </location>
</feature>
<evidence type="ECO:0000256" key="3">
    <source>
        <dbReference type="ARBA" id="ARBA00023125"/>
    </source>
</evidence>
<feature type="domain" description="MADS-box" evidence="7">
    <location>
        <begin position="1"/>
        <end position="61"/>
    </location>
</feature>
<gene>
    <name evidence="8" type="ordered locus">Bathy15g01190</name>
</gene>
<dbReference type="GO" id="GO:0046983">
    <property type="term" value="F:protein dimerization activity"/>
    <property type="evidence" value="ECO:0007669"/>
    <property type="project" value="InterPro"/>
</dbReference>
<dbReference type="SMART" id="SM00432">
    <property type="entry name" value="MADS"/>
    <property type="match status" value="1"/>
</dbReference>
<feature type="compositionally biased region" description="Basic residues" evidence="6">
    <location>
        <begin position="287"/>
        <end position="296"/>
    </location>
</feature>
<feature type="region of interest" description="Disordered" evidence="6">
    <location>
        <begin position="83"/>
        <end position="227"/>
    </location>
</feature>
<keyword evidence="9" id="KW-1185">Reference proteome</keyword>
<feature type="compositionally biased region" description="Gly residues" evidence="6">
    <location>
        <begin position="100"/>
        <end position="117"/>
    </location>
</feature>
<evidence type="ECO:0000256" key="5">
    <source>
        <dbReference type="ARBA" id="ARBA00023242"/>
    </source>
</evidence>
<keyword evidence="4" id="KW-0804">Transcription</keyword>
<organism evidence="8 9">
    <name type="scientific">Bathycoccus prasinos</name>
    <dbReference type="NCBI Taxonomy" id="41875"/>
    <lineage>
        <taxon>Eukaryota</taxon>
        <taxon>Viridiplantae</taxon>
        <taxon>Chlorophyta</taxon>
        <taxon>Mamiellophyceae</taxon>
        <taxon>Mamiellales</taxon>
        <taxon>Bathycoccaceae</taxon>
        <taxon>Bathycoccus</taxon>
    </lineage>
</organism>
<keyword evidence="5" id="KW-0539">Nucleus</keyword>
<keyword evidence="2" id="KW-0805">Transcription regulation</keyword>
<dbReference type="AlphaFoldDB" id="K8FCT6"/>
<evidence type="ECO:0000259" key="7">
    <source>
        <dbReference type="PROSITE" id="PS50066"/>
    </source>
</evidence>
<dbReference type="KEGG" id="bpg:Bathy15g01190"/>
<feature type="region of interest" description="Disordered" evidence="6">
    <location>
        <begin position="259"/>
        <end position="303"/>
    </location>
</feature>
<proteinExistence type="predicted"/>
<feature type="compositionally biased region" description="Basic and acidic residues" evidence="6">
    <location>
        <begin position="122"/>
        <end position="135"/>
    </location>
</feature>
<evidence type="ECO:0000313" key="9">
    <source>
        <dbReference type="Proteomes" id="UP000198341"/>
    </source>
</evidence>
<feature type="compositionally biased region" description="Basic and acidic residues" evidence="6">
    <location>
        <begin position="144"/>
        <end position="157"/>
    </location>
</feature>
<dbReference type="InterPro" id="IPR033896">
    <property type="entry name" value="MEF2-like_N"/>
</dbReference>
<evidence type="ECO:0000256" key="2">
    <source>
        <dbReference type="ARBA" id="ARBA00023015"/>
    </source>
</evidence>
<accession>K8FCT6</accession>
<name>K8FCT6_9CHLO</name>
<keyword evidence="3" id="KW-0238">DNA-binding</keyword>
<feature type="compositionally biased region" description="Basic and acidic residues" evidence="6">
    <location>
        <begin position="207"/>
        <end position="223"/>
    </location>
</feature>
<evidence type="ECO:0000256" key="4">
    <source>
        <dbReference type="ARBA" id="ARBA00023163"/>
    </source>
</evidence>
<feature type="compositionally biased region" description="Acidic residues" evidence="6">
    <location>
        <begin position="653"/>
        <end position="685"/>
    </location>
</feature>
<dbReference type="GO" id="GO:0000981">
    <property type="term" value="F:DNA-binding transcription factor activity, RNA polymerase II-specific"/>
    <property type="evidence" value="ECO:0007669"/>
    <property type="project" value="TreeGrafter"/>
</dbReference>
<dbReference type="GO" id="GO:0005634">
    <property type="term" value="C:nucleus"/>
    <property type="evidence" value="ECO:0007669"/>
    <property type="project" value="UniProtKB-SubCell"/>
</dbReference>
<dbReference type="PANTHER" id="PTHR11945">
    <property type="entry name" value="MADS BOX PROTEIN"/>
    <property type="match status" value="1"/>
</dbReference>
<dbReference type="OrthoDB" id="1933443at2759"/>
<dbReference type="InterPro" id="IPR036879">
    <property type="entry name" value="TF_MADSbox_sf"/>
</dbReference>
<sequence length="734" mass="80637">MGRKKIRIERIKDERNRQVTFTKRKNGLMKKAMELSVLCDCDIALVIVNSNNKAFQYSSSAKDGEIESVLEKYRKAAMKKVVNNNNSGGGGNNAAASRGSAGGDGDGDGGGSGGGNGMTNVAEKRSNKDLFKQHFAEQSLVDTVGERKEKKKDEKAPKGSLDTDDDEQDEDSGSESDDDEEEEEKEKVQTEANNEKKQTTAKKRAKGNAEHEELAPEEIEKSKSRIVAPTVVTTKLVASKKGGRVDVDEKREEEIPIRQASLAAARFPSLQTTTKTTCGGNGDGKGGGKKKKKKKKQSTEKIISSYDERSARAARKLRLEAKKLIGSDCDDDDHDNDLRTKVDFDAEKTTIDELSSPMKKARRLKMWSSDNTREALARESSNAATTSKQKEGHRHHHHQTRPLSARGNGIGFFNGGFRLWGGTGGDNNSKKRKNATAIDSSAHHSFNLDGILSPTTTALAGLPSPMIYSPNTNNNNTNNNNNDSTMTMFKSISGSGGLLSYFLGNNNVSNANAKDDDRNAMGFYSSDMIVSPPTIPSLPIRTMNIQKGDNKNDDDDGKKNDTTQNLTFPQKRKLSVEIPPRGVPAVRSSSSAMMGELLKSPTASFLFSPTPRKAGFISPGPLTALLHYDEMERRERLKKNGKLSSDFFAMPLDEEEQEQEQEQEQELFFKEEEEDLGDTNKDDDEEKKKKKKTTKSGKSVVKKGSASRLPWMHVDDLWLFGGATGSGDLMKGDR</sequence>
<dbReference type="GO" id="GO:0045944">
    <property type="term" value="P:positive regulation of transcription by RNA polymerase II"/>
    <property type="evidence" value="ECO:0007669"/>
    <property type="project" value="InterPro"/>
</dbReference>
<evidence type="ECO:0000256" key="1">
    <source>
        <dbReference type="ARBA" id="ARBA00004123"/>
    </source>
</evidence>
<dbReference type="GeneID" id="19011454"/>
<dbReference type="PROSITE" id="PS50066">
    <property type="entry name" value="MADS_BOX_2"/>
    <property type="match status" value="1"/>
</dbReference>